<proteinExistence type="predicted"/>
<sequence length="56" mass="6103">MSDELRLKLMLEACYVSGFSLDVLELLTRGLDAQATRICCGNVSALPKNKKSSDTP</sequence>
<reference evidence="1 2" key="1">
    <citation type="submission" date="2016-10" db="EMBL/GenBank/DDBJ databases">
        <authorList>
            <person name="de Groot N.N."/>
        </authorList>
    </citation>
    <scope>NUCLEOTIDE SEQUENCE [LARGE SCALE GENOMIC DNA]</scope>
    <source>
        <strain evidence="1 2">CGMCC 1.9157</strain>
    </source>
</reference>
<accession>A0A1I5HBC4</accession>
<keyword evidence="2" id="KW-1185">Reference proteome</keyword>
<dbReference type="AlphaFoldDB" id="A0A1I5HBC4"/>
<organism evidence="1 2">
    <name type="scientific">Cohaesibacter marisflavi</name>
    <dbReference type="NCBI Taxonomy" id="655353"/>
    <lineage>
        <taxon>Bacteria</taxon>
        <taxon>Pseudomonadati</taxon>
        <taxon>Pseudomonadota</taxon>
        <taxon>Alphaproteobacteria</taxon>
        <taxon>Hyphomicrobiales</taxon>
        <taxon>Cohaesibacteraceae</taxon>
    </lineage>
</organism>
<dbReference type="Proteomes" id="UP000199236">
    <property type="component" value="Unassembled WGS sequence"/>
</dbReference>
<dbReference type="EMBL" id="FOVR01000006">
    <property type="protein sequence ID" value="SFO45628.1"/>
    <property type="molecule type" value="Genomic_DNA"/>
</dbReference>
<protein>
    <submittedName>
        <fullName evidence="1">Uncharacterized protein</fullName>
    </submittedName>
</protein>
<evidence type="ECO:0000313" key="1">
    <source>
        <dbReference type="EMBL" id="SFO45628.1"/>
    </source>
</evidence>
<evidence type="ECO:0000313" key="2">
    <source>
        <dbReference type="Proteomes" id="UP000199236"/>
    </source>
</evidence>
<name>A0A1I5HBC4_9HYPH</name>
<gene>
    <name evidence="1" type="ORF">SAMN04488056_106143</name>
</gene>